<organism evidence="2 3">
    <name type="scientific">Zizania palustris</name>
    <name type="common">Northern wild rice</name>
    <dbReference type="NCBI Taxonomy" id="103762"/>
    <lineage>
        <taxon>Eukaryota</taxon>
        <taxon>Viridiplantae</taxon>
        <taxon>Streptophyta</taxon>
        <taxon>Embryophyta</taxon>
        <taxon>Tracheophyta</taxon>
        <taxon>Spermatophyta</taxon>
        <taxon>Magnoliopsida</taxon>
        <taxon>Liliopsida</taxon>
        <taxon>Poales</taxon>
        <taxon>Poaceae</taxon>
        <taxon>BOP clade</taxon>
        <taxon>Oryzoideae</taxon>
        <taxon>Oryzeae</taxon>
        <taxon>Zizaniinae</taxon>
        <taxon>Zizania</taxon>
    </lineage>
</organism>
<dbReference type="InterPro" id="IPR008778">
    <property type="entry name" value="Pirin_C_dom"/>
</dbReference>
<keyword evidence="3" id="KW-1185">Reference proteome</keyword>
<gene>
    <name evidence="2" type="ORF">GUJ93_ZPchr0009g123</name>
</gene>
<evidence type="ECO:0000313" key="3">
    <source>
        <dbReference type="Proteomes" id="UP000729402"/>
    </source>
</evidence>
<reference evidence="2" key="1">
    <citation type="journal article" date="2021" name="bioRxiv">
        <title>Whole Genome Assembly and Annotation of Northern Wild Rice, Zizania palustris L., Supports a Whole Genome Duplication in the Zizania Genus.</title>
        <authorList>
            <person name="Haas M."/>
            <person name="Kono T."/>
            <person name="Macchietto M."/>
            <person name="Millas R."/>
            <person name="McGilp L."/>
            <person name="Shao M."/>
            <person name="Duquette J."/>
            <person name="Hirsch C.N."/>
            <person name="Kimball J."/>
        </authorList>
    </citation>
    <scope>NUCLEOTIDE SEQUENCE</scope>
    <source>
        <tissue evidence="2">Fresh leaf tissue</tissue>
    </source>
</reference>
<dbReference type="PANTHER" id="PTHR13903:SF23">
    <property type="entry name" value="OS09G0484800 PROTEIN"/>
    <property type="match status" value="1"/>
</dbReference>
<protein>
    <recommendedName>
        <fullName evidence="1">Pirin C-terminal domain-containing protein</fullName>
    </recommendedName>
</protein>
<dbReference type="Proteomes" id="UP000729402">
    <property type="component" value="Unassembled WGS sequence"/>
</dbReference>
<dbReference type="PANTHER" id="PTHR13903">
    <property type="entry name" value="PIRIN-RELATED"/>
    <property type="match status" value="1"/>
</dbReference>
<dbReference type="InterPro" id="IPR012093">
    <property type="entry name" value="Pirin"/>
</dbReference>
<evidence type="ECO:0000313" key="2">
    <source>
        <dbReference type="EMBL" id="KAG8049801.1"/>
    </source>
</evidence>
<dbReference type="EMBL" id="JAAALK010000289">
    <property type="protein sequence ID" value="KAG8049801.1"/>
    <property type="molecule type" value="Genomic_DNA"/>
</dbReference>
<feature type="domain" description="Pirin C-terminal" evidence="1">
    <location>
        <begin position="7"/>
        <end position="107"/>
    </location>
</feature>
<dbReference type="Pfam" id="PF05726">
    <property type="entry name" value="Pirin_C"/>
    <property type="match status" value="1"/>
</dbReference>
<dbReference type="AlphaFoldDB" id="A0A8J5V720"/>
<comment type="caution">
    <text evidence="2">The sequence shown here is derived from an EMBL/GenBank/DDBJ whole genome shotgun (WGS) entry which is preliminary data.</text>
</comment>
<accession>A0A8J5V720</accession>
<reference evidence="2" key="2">
    <citation type="submission" date="2021-02" db="EMBL/GenBank/DDBJ databases">
        <authorList>
            <person name="Kimball J.A."/>
            <person name="Haas M.W."/>
            <person name="Macchietto M."/>
            <person name="Kono T."/>
            <person name="Duquette J."/>
            <person name="Shao M."/>
        </authorList>
    </citation>
    <scope>NUCLEOTIDE SEQUENCE</scope>
    <source>
        <tissue evidence="2">Fresh leaf tissue</tissue>
    </source>
</reference>
<dbReference type="OrthoDB" id="198735at2759"/>
<evidence type="ECO:0000259" key="1">
    <source>
        <dbReference type="Pfam" id="PF05726"/>
    </source>
</evidence>
<proteinExistence type="predicted"/>
<sequence length="124" mass="13972">MYLEYFTVRPHAAARQAVCAAWNARVRVRAGGRGRVRRREGRGADRAASCCSACRETASRYVRNKSDKPLRFLLIVAGEPIGEPVAQLGPFVMNTEEEIDMTINDLDYNINGFEKAKHWKSQSI</sequence>
<name>A0A8J5V720_ZIZPA</name>